<dbReference type="RefSeq" id="WP_337313913.1">
    <property type="nucleotide sequence ID" value="NZ_JAEKNS010000148.1"/>
</dbReference>
<proteinExistence type="predicted"/>
<dbReference type="Pfam" id="PF13439">
    <property type="entry name" value="Glyco_transf_4"/>
    <property type="match status" value="1"/>
</dbReference>
<comment type="caution">
    <text evidence="2">The sequence shown here is derived from an EMBL/GenBank/DDBJ whole genome shotgun (WGS) entry which is preliminary data.</text>
</comment>
<evidence type="ECO:0000259" key="1">
    <source>
        <dbReference type="Pfam" id="PF13439"/>
    </source>
</evidence>
<protein>
    <submittedName>
        <fullName evidence="2">Glycosyltransferase family 4 protein</fullName>
    </submittedName>
</protein>
<dbReference type="CDD" id="cd03801">
    <property type="entry name" value="GT4_PimA-like"/>
    <property type="match status" value="1"/>
</dbReference>
<dbReference type="PANTHER" id="PTHR12526">
    <property type="entry name" value="GLYCOSYLTRANSFERASE"/>
    <property type="match status" value="1"/>
</dbReference>
<dbReference type="Pfam" id="PF13692">
    <property type="entry name" value="Glyco_trans_1_4"/>
    <property type="match status" value="1"/>
</dbReference>
<evidence type="ECO:0000313" key="2">
    <source>
        <dbReference type="EMBL" id="MBJ7596146.1"/>
    </source>
</evidence>
<accession>A0A934K4G4</accession>
<dbReference type="AlphaFoldDB" id="A0A934K4G4"/>
<organism evidence="2 3">
    <name type="scientific">Candidatus Aeolococcus gillhamiae</name>
    <dbReference type="NCBI Taxonomy" id="3127015"/>
    <lineage>
        <taxon>Bacteria</taxon>
        <taxon>Bacillati</taxon>
        <taxon>Candidatus Dormiibacterota</taxon>
        <taxon>Candidatus Dormibacteria</taxon>
        <taxon>Candidatus Aeolococcales</taxon>
        <taxon>Candidatus Aeolococcaceae</taxon>
        <taxon>Candidatus Aeolococcus</taxon>
    </lineage>
</organism>
<dbReference type="GO" id="GO:0016757">
    <property type="term" value="F:glycosyltransferase activity"/>
    <property type="evidence" value="ECO:0007669"/>
    <property type="project" value="TreeGrafter"/>
</dbReference>
<sequence>MRIAYVCADRGIPVLGHKGASVHVREVTAALQAIGHRVMVLCARVGDGNPAPDVQRLEQVDPPIMADPEAVRDLLETFGAEAVLERYALESGAARSATAVLGIPHVLEVNAPLVLEAARYRCLDDVAAWLAREREIFTTTDAVVVVQRQLAQYVHAVAPAVPVTCVPNGVRLEGFANPPPVDLGLPAGSMVIGFVGSMKPWHGVDDLVSAFAAIANRHPRAHLVMVGQGPETGALRRRITDEGLGGRVHLVGAVGHDRIPAVLGCFDIAVAPFRPSPDFYFGPLKVYEYLAAGLPIVYPAIGDMPGTIGAAGVAYEAGDVAGLAGALDGLLADPRRRAQLGAAARVAGSGHSWTSAARSISAVIAAASGDRIPATAPASAAP</sequence>
<dbReference type="SUPFAM" id="SSF53756">
    <property type="entry name" value="UDP-Glycosyltransferase/glycogen phosphorylase"/>
    <property type="match status" value="1"/>
</dbReference>
<dbReference type="PANTHER" id="PTHR12526:SF600">
    <property type="entry name" value="GLYCOSYL TRANSFERASE GROUP 1"/>
    <property type="match status" value="1"/>
</dbReference>
<dbReference type="InterPro" id="IPR028098">
    <property type="entry name" value="Glyco_trans_4-like_N"/>
</dbReference>
<evidence type="ECO:0000313" key="3">
    <source>
        <dbReference type="Proteomes" id="UP000606991"/>
    </source>
</evidence>
<name>A0A934K4G4_9BACT</name>
<dbReference type="Gene3D" id="3.40.50.2000">
    <property type="entry name" value="Glycogen Phosphorylase B"/>
    <property type="match status" value="2"/>
</dbReference>
<gene>
    <name evidence="2" type="ORF">JF886_15050</name>
</gene>
<reference evidence="2 3" key="1">
    <citation type="submission" date="2020-10" db="EMBL/GenBank/DDBJ databases">
        <title>Ca. Dormibacterota MAGs.</title>
        <authorList>
            <person name="Montgomery K."/>
        </authorList>
    </citation>
    <scope>NUCLEOTIDE SEQUENCE [LARGE SCALE GENOMIC DNA]</scope>
    <source>
        <strain evidence="2">SC8812_S17_18</strain>
    </source>
</reference>
<dbReference type="EMBL" id="JAEKNS010000148">
    <property type="protein sequence ID" value="MBJ7596146.1"/>
    <property type="molecule type" value="Genomic_DNA"/>
</dbReference>
<dbReference type="Proteomes" id="UP000606991">
    <property type="component" value="Unassembled WGS sequence"/>
</dbReference>
<feature type="domain" description="Glycosyltransferase subfamily 4-like N-terminal" evidence="1">
    <location>
        <begin position="19"/>
        <end position="173"/>
    </location>
</feature>